<comment type="cofactor">
    <cofactor evidence="2">
        <name>heme b</name>
        <dbReference type="ChEBI" id="CHEBI:60344"/>
    </cofactor>
</comment>
<feature type="binding site" evidence="10">
    <location>
        <position position="142"/>
    </location>
    <ligand>
        <name>Ca(2+)</name>
        <dbReference type="ChEBI" id="CHEBI:29108"/>
        <label>2</label>
    </ligand>
</feature>
<keyword evidence="10" id="KW-0106">Calcium</keyword>
<name>A0A7J8MNE9_9ROSI</name>
<feature type="binding site" evidence="10">
    <location>
        <position position="137"/>
    </location>
    <ligand>
        <name>Ca(2+)</name>
        <dbReference type="ChEBI" id="CHEBI:29108"/>
        <label>2</label>
    </ligand>
</feature>
<protein>
    <recommendedName>
        <fullName evidence="3">peroxidase</fullName>
        <ecNumber evidence="3">1.11.1.7</ecNumber>
    </recommendedName>
</protein>
<accession>A0A7J8MNE9</accession>
<evidence type="ECO:0000256" key="6">
    <source>
        <dbReference type="ARBA" id="ARBA00022723"/>
    </source>
</evidence>
<evidence type="ECO:0000259" key="13">
    <source>
        <dbReference type="PROSITE" id="PS50873"/>
    </source>
</evidence>
<dbReference type="PRINTS" id="PR00458">
    <property type="entry name" value="PEROXIDASE"/>
</dbReference>
<dbReference type="AlphaFoldDB" id="A0A7J8MNE9"/>
<keyword evidence="11" id="KW-1015">Disulfide bond</keyword>
<evidence type="ECO:0000256" key="7">
    <source>
        <dbReference type="ARBA" id="ARBA00023002"/>
    </source>
</evidence>
<dbReference type="PRINTS" id="PR00461">
    <property type="entry name" value="PLPEROXIDASE"/>
</dbReference>
<evidence type="ECO:0000313" key="14">
    <source>
        <dbReference type="EMBL" id="MBA0566258.1"/>
    </source>
</evidence>
<keyword evidence="4" id="KW-0575">Peroxidase</keyword>
<evidence type="ECO:0000256" key="3">
    <source>
        <dbReference type="ARBA" id="ARBA00012313"/>
    </source>
</evidence>
<evidence type="ECO:0000313" key="15">
    <source>
        <dbReference type="Proteomes" id="UP000593572"/>
    </source>
</evidence>
<gene>
    <name evidence="14" type="ORF">Golob_011090</name>
</gene>
<evidence type="ECO:0000256" key="5">
    <source>
        <dbReference type="ARBA" id="ARBA00022617"/>
    </source>
</evidence>
<dbReference type="Proteomes" id="UP000593572">
    <property type="component" value="Unassembled WGS sequence"/>
</dbReference>
<dbReference type="SUPFAM" id="SSF48113">
    <property type="entry name" value="Heme-dependent peroxidases"/>
    <property type="match status" value="1"/>
</dbReference>
<evidence type="ECO:0000256" key="11">
    <source>
        <dbReference type="PIRSR" id="PIRSR600823-5"/>
    </source>
</evidence>
<dbReference type="InterPro" id="IPR000823">
    <property type="entry name" value="Peroxidase_pln"/>
</dbReference>
<dbReference type="InterPro" id="IPR010255">
    <property type="entry name" value="Haem_peroxidase_sf"/>
</dbReference>
<dbReference type="Pfam" id="PF00141">
    <property type="entry name" value="peroxidase"/>
    <property type="match status" value="1"/>
</dbReference>
<proteinExistence type="inferred from homology"/>
<evidence type="ECO:0000256" key="10">
    <source>
        <dbReference type="PIRSR" id="PIRSR600823-3"/>
    </source>
</evidence>
<dbReference type="EC" id="1.11.1.7" evidence="3"/>
<sequence length="216" mass="23824">MIDVDIVDDIKTALENACPGLVSCADILALESQIEVSLAGGPTWQVPLGRRDSRTANQDGTSAIPSPFDDFSVLQRKFRDVGLDDSTDLVALSGNLRIYFCHQHFLYSYRHGSDFGPYVFRRTCTNGNALANLDSSTADDFDNNYYTNLQNNRGLLQTDQSLFSTTKASTVAIVNRFAGSQRNFFNAFVQSMINMGNISPLTGSNGEIRANCRRIN</sequence>
<comment type="caution">
    <text evidence="14">The sequence shown here is derived from an EMBL/GenBank/DDBJ whole genome shotgun (WGS) entry which is preliminary data.</text>
</comment>
<feature type="disulfide bond" evidence="11">
    <location>
        <begin position="24"/>
        <end position="212"/>
    </location>
</feature>
<dbReference type="GO" id="GO:0006979">
    <property type="term" value="P:response to oxidative stress"/>
    <property type="evidence" value="ECO:0007669"/>
    <property type="project" value="InterPro"/>
</dbReference>
<keyword evidence="6 10" id="KW-0479">Metal-binding</keyword>
<evidence type="ECO:0000256" key="4">
    <source>
        <dbReference type="ARBA" id="ARBA00022559"/>
    </source>
</evidence>
<evidence type="ECO:0000256" key="9">
    <source>
        <dbReference type="PIRSR" id="PIRSR600823-2"/>
    </source>
</evidence>
<feature type="binding site" evidence="10">
    <location>
        <position position="134"/>
    </location>
    <ligand>
        <name>Ca(2+)</name>
        <dbReference type="ChEBI" id="CHEBI:29108"/>
        <label>2</label>
    </ligand>
</feature>
<dbReference type="EMBL" id="JABEZX010000009">
    <property type="protein sequence ID" value="MBA0566258.1"/>
    <property type="molecule type" value="Genomic_DNA"/>
</dbReference>
<evidence type="ECO:0000256" key="8">
    <source>
        <dbReference type="ARBA" id="ARBA00023004"/>
    </source>
</evidence>
<dbReference type="GO" id="GO:0020037">
    <property type="term" value="F:heme binding"/>
    <property type="evidence" value="ECO:0007669"/>
    <property type="project" value="InterPro"/>
</dbReference>
<dbReference type="PANTHER" id="PTHR31388:SF147">
    <property type="entry name" value="PEROXIDASE 58"/>
    <property type="match status" value="1"/>
</dbReference>
<dbReference type="InterPro" id="IPR002016">
    <property type="entry name" value="Haem_peroxidase"/>
</dbReference>
<keyword evidence="7" id="KW-0560">Oxidoreductase</keyword>
<comment type="cofactor">
    <cofactor evidence="10">
        <name>Ca(2+)</name>
        <dbReference type="ChEBI" id="CHEBI:29108"/>
    </cofactor>
    <text evidence="10">Binds 2 calcium ions per subunit.</text>
</comment>
<reference evidence="14 15" key="1">
    <citation type="journal article" date="2019" name="Genome Biol. Evol.">
        <title>Insights into the evolution of the New World diploid cottons (Gossypium, subgenus Houzingenia) based on genome sequencing.</title>
        <authorList>
            <person name="Grover C.E."/>
            <person name="Arick M.A. 2nd"/>
            <person name="Thrash A."/>
            <person name="Conover J.L."/>
            <person name="Sanders W.S."/>
            <person name="Peterson D.G."/>
            <person name="Frelichowski J.E."/>
            <person name="Scheffler J.A."/>
            <person name="Scheffler B.E."/>
            <person name="Wendel J.F."/>
        </authorList>
    </citation>
    <scope>NUCLEOTIDE SEQUENCE [LARGE SCALE GENOMIC DNA]</scope>
    <source>
        <strain evidence="14">157</strain>
        <tissue evidence="14">Leaf</tissue>
    </source>
</reference>
<feature type="domain" description="Plant heme peroxidase family profile" evidence="13">
    <location>
        <begin position="1"/>
        <end position="216"/>
    </location>
</feature>
<dbReference type="PANTHER" id="PTHR31388">
    <property type="entry name" value="PEROXIDASE 72-RELATED"/>
    <property type="match status" value="1"/>
</dbReference>
<dbReference type="Gene3D" id="1.10.520.10">
    <property type="match status" value="1"/>
</dbReference>
<dbReference type="Gene3D" id="1.10.420.10">
    <property type="entry name" value="Peroxidase, domain 2"/>
    <property type="match status" value="1"/>
</dbReference>
<keyword evidence="8" id="KW-0408">Iron</keyword>
<comment type="similarity">
    <text evidence="12">Belongs to the peroxidase family.</text>
</comment>
<evidence type="ECO:0000256" key="2">
    <source>
        <dbReference type="ARBA" id="ARBA00001970"/>
    </source>
</evidence>
<dbReference type="PROSITE" id="PS50873">
    <property type="entry name" value="PEROXIDASE_4"/>
    <property type="match status" value="1"/>
</dbReference>
<organism evidence="14 15">
    <name type="scientific">Gossypium lobatum</name>
    <dbReference type="NCBI Taxonomy" id="34289"/>
    <lineage>
        <taxon>Eukaryota</taxon>
        <taxon>Viridiplantae</taxon>
        <taxon>Streptophyta</taxon>
        <taxon>Embryophyta</taxon>
        <taxon>Tracheophyta</taxon>
        <taxon>Spermatophyta</taxon>
        <taxon>Magnoliopsida</taxon>
        <taxon>eudicotyledons</taxon>
        <taxon>Gunneridae</taxon>
        <taxon>Pentapetalae</taxon>
        <taxon>rosids</taxon>
        <taxon>malvids</taxon>
        <taxon>Malvales</taxon>
        <taxon>Malvaceae</taxon>
        <taxon>Malvoideae</taxon>
        <taxon>Gossypium</taxon>
    </lineage>
</organism>
<evidence type="ECO:0000256" key="12">
    <source>
        <dbReference type="RuleBase" id="RU004241"/>
    </source>
</evidence>
<dbReference type="GO" id="GO:0046872">
    <property type="term" value="F:metal ion binding"/>
    <property type="evidence" value="ECO:0007669"/>
    <property type="project" value="UniProtKB-KW"/>
</dbReference>
<keyword evidence="5" id="KW-0349">Heme</keyword>
<comment type="catalytic activity">
    <reaction evidence="1">
        <text>2 a phenolic donor + H2O2 = 2 a phenolic radical donor + 2 H2O</text>
        <dbReference type="Rhea" id="RHEA:56136"/>
        <dbReference type="ChEBI" id="CHEBI:15377"/>
        <dbReference type="ChEBI" id="CHEBI:16240"/>
        <dbReference type="ChEBI" id="CHEBI:139520"/>
        <dbReference type="ChEBI" id="CHEBI:139521"/>
        <dbReference type="EC" id="1.11.1.7"/>
    </reaction>
</comment>
<evidence type="ECO:0000256" key="1">
    <source>
        <dbReference type="ARBA" id="ARBA00000189"/>
    </source>
</evidence>
<dbReference type="GO" id="GO:0140825">
    <property type="term" value="F:lactoperoxidase activity"/>
    <property type="evidence" value="ECO:0007669"/>
    <property type="project" value="UniProtKB-EC"/>
</dbReference>
<feature type="binding site" evidence="9">
    <location>
        <position position="65"/>
    </location>
    <ligand>
        <name>substrate</name>
    </ligand>
</feature>
<keyword evidence="15" id="KW-1185">Reference proteome</keyword>